<keyword evidence="2" id="KW-1185">Reference proteome</keyword>
<dbReference type="EMBL" id="ML975361">
    <property type="protein sequence ID" value="KAF1831539.1"/>
    <property type="molecule type" value="Genomic_DNA"/>
</dbReference>
<organism evidence="1 2">
    <name type="scientific">Decorospora gaudefroyi</name>
    <dbReference type="NCBI Taxonomy" id="184978"/>
    <lineage>
        <taxon>Eukaryota</taxon>
        <taxon>Fungi</taxon>
        <taxon>Dikarya</taxon>
        <taxon>Ascomycota</taxon>
        <taxon>Pezizomycotina</taxon>
        <taxon>Dothideomycetes</taxon>
        <taxon>Pleosporomycetidae</taxon>
        <taxon>Pleosporales</taxon>
        <taxon>Pleosporineae</taxon>
        <taxon>Pleosporaceae</taxon>
        <taxon>Decorospora</taxon>
    </lineage>
</organism>
<proteinExistence type="predicted"/>
<dbReference type="Proteomes" id="UP000800040">
    <property type="component" value="Unassembled WGS sequence"/>
</dbReference>
<gene>
    <name evidence="1" type="ORF">BDW02DRAFT_46829</name>
</gene>
<accession>A0A6A5K3A3</accession>
<dbReference type="AlphaFoldDB" id="A0A6A5K3A3"/>
<evidence type="ECO:0000313" key="2">
    <source>
        <dbReference type="Proteomes" id="UP000800040"/>
    </source>
</evidence>
<evidence type="ECO:0000313" key="1">
    <source>
        <dbReference type="EMBL" id="KAF1831539.1"/>
    </source>
</evidence>
<protein>
    <submittedName>
        <fullName evidence="1">Uncharacterized protein</fullName>
    </submittedName>
</protein>
<sequence length="205" mass="22259">MARERGAVVACSCHCPNDKKAIDTCRCRSWMANSPPAALISSAVDRRYLAGQVVWALLACCNYATYGVHDCLPTTDRTAFLSRSKDHANNAHNVSRHLSRPSSTSRTGIFTRLAKQPHSHTIIAPSSAGATTHQCHPQTSGAAMHTCLPLTTVRPSRLHPSLGIRLMPSTARNAFRLSTVLRILYFPVRLPSPSLTRQPVTPPGA</sequence>
<name>A0A6A5K3A3_9PLEO</name>
<reference evidence="1" key="1">
    <citation type="submission" date="2020-01" db="EMBL/GenBank/DDBJ databases">
        <authorList>
            <consortium name="DOE Joint Genome Institute"/>
            <person name="Haridas S."/>
            <person name="Albert R."/>
            <person name="Binder M."/>
            <person name="Bloem J."/>
            <person name="Labutti K."/>
            <person name="Salamov A."/>
            <person name="Andreopoulos B."/>
            <person name="Baker S.E."/>
            <person name="Barry K."/>
            <person name="Bills G."/>
            <person name="Bluhm B.H."/>
            <person name="Cannon C."/>
            <person name="Castanera R."/>
            <person name="Culley D.E."/>
            <person name="Daum C."/>
            <person name="Ezra D."/>
            <person name="Gonzalez J.B."/>
            <person name="Henrissat B."/>
            <person name="Kuo A."/>
            <person name="Liang C."/>
            <person name="Lipzen A."/>
            <person name="Lutzoni F."/>
            <person name="Magnuson J."/>
            <person name="Mondo S."/>
            <person name="Nolan M."/>
            <person name="Ohm R."/>
            <person name="Pangilinan J."/>
            <person name="Park H.-J."/>
            <person name="Ramirez L."/>
            <person name="Alfaro M."/>
            <person name="Sun H."/>
            <person name="Tritt A."/>
            <person name="Yoshinaga Y."/>
            <person name="Zwiers L.-H."/>
            <person name="Turgeon B.G."/>
            <person name="Goodwin S.B."/>
            <person name="Spatafora J.W."/>
            <person name="Crous P.W."/>
            <person name="Grigoriev I.V."/>
        </authorList>
    </citation>
    <scope>NUCLEOTIDE SEQUENCE</scope>
    <source>
        <strain evidence="1">P77</strain>
    </source>
</reference>